<protein>
    <recommendedName>
        <fullName evidence="1">Transposase-associated domain-containing protein</fullName>
    </recommendedName>
</protein>
<accession>A0AAE0AYE9</accession>
<comment type="caution">
    <text evidence="2">The sequence shown here is derived from an EMBL/GenBank/DDBJ whole genome shotgun (WGS) entry which is preliminary data.</text>
</comment>
<proteinExistence type="predicted"/>
<dbReference type="InterPro" id="IPR029480">
    <property type="entry name" value="Transpos_assoc"/>
</dbReference>
<keyword evidence="3" id="KW-1185">Reference proteome</keyword>
<dbReference type="EMBL" id="JANJYJ010000002">
    <property type="protein sequence ID" value="KAK3225912.1"/>
    <property type="molecule type" value="Genomic_DNA"/>
</dbReference>
<dbReference type="AlphaFoldDB" id="A0AAE0AYE9"/>
<dbReference type="Proteomes" id="UP001281410">
    <property type="component" value="Unassembled WGS sequence"/>
</dbReference>
<dbReference type="Pfam" id="PF13963">
    <property type="entry name" value="Transpos_assoc"/>
    <property type="match status" value="1"/>
</dbReference>
<evidence type="ECO:0000313" key="2">
    <source>
        <dbReference type="EMBL" id="KAK3225912.1"/>
    </source>
</evidence>
<feature type="domain" description="Transposase-associated" evidence="1">
    <location>
        <begin position="7"/>
        <end position="80"/>
    </location>
</feature>
<organism evidence="2 3">
    <name type="scientific">Dipteronia sinensis</name>
    <dbReference type="NCBI Taxonomy" id="43782"/>
    <lineage>
        <taxon>Eukaryota</taxon>
        <taxon>Viridiplantae</taxon>
        <taxon>Streptophyta</taxon>
        <taxon>Embryophyta</taxon>
        <taxon>Tracheophyta</taxon>
        <taxon>Spermatophyta</taxon>
        <taxon>Magnoliopsida</taxon>
        <taxon>eudicotyledons</taxon>
        <taxon>Gunneridae</taxon>
        <taxon>Pentapetalae</taxon>
        <taxon>rosids</taxon>
        <taxon>malvids</taxon>
        <taxon>Sapindales</taxon>
        <taxon>Sapindaceae</taxon>
        <taxon>Hippocastanoideae</taxon>
        <taxon>Acereae</taxon>
        <taxon>Dipteronia</taxon>
    </lineage>
</organism>
<gene>
    <name evidence="2" type="ORF">Dsin_005774</name>
</gene>
<reference evidence="2" key="1">
    <citation type="journal article" date="2023" name="Plant J.">
        <title>Genome sequences and population genomics provide insights into the demographic history, inbreeding, and mutation load of two 'living fossil' tree species of Dipteronia.</title>
        <authorList>
            <person name="Feng Y."/>
            <person name="Comes H.P."/>
            <person name="Chen J."/>
            <person name="Zhu S."/>
            <person name="Lu R."/>
            <person name="Zhang X."/>
            <person name="Li P."/>
            <person name="Qiu J."/>
            <person name="Olsen K.M."/>
            <person name="Qiu Y."/>
        </authorList>
    </citation>
    <scope>NUCLEOTIDE SEQUENCE</scope>
    <source>
        <strain evidence="2">NBL</strain>
    </source>
</reference>
<name>A0AAE0AYE9_9ROSI</name>
<sequence length="114" mass="12927">MEVDMDKSWIDLPSRACMQYIEGVDKFLDFAFANIIGDTKIYCPCKKCCNRDLVEREVVRAHVIVNGFLSKYKNRTKHGESCISLHSSEDNVNSDVVIGDDMIGMIIEAMGFQI</sequence>
<evidence type="ECO:0000313" key="3">
    <source>
        <dbReference type="Proteomes" id="UP001281410"/>
    </source>
</evidence>
<evidence type="ECO:0000259" key="1">
    <source>
        <dbReference type="Pfam" id="PF13963"/>
    </source>
</evidence>